<protein>
    <submittedName>
        <fullName evidence="2">Uncharacterized protein</fullName>
    </submittedName>
</protein>
<organism evidence="2 3">
    <name type="scientific">Neptunomonas concharum</name>
    <dbReference type="NCBI Taxonomy" id="1031538"/>
    <lineage>
        <taxon>Bacteria</taxon>
        <taxon>Pseudomonadati</taxon>
        <taxon>Pseudomonadota</taxon>
        <taxon>Gammaproteobacteria</taxon>
        <taxon>Oceanospirillales</taxon>
        <taxon>Oceanospirillaceae</taxon>
        <taxon>Neptunomonas</taxon>
    </lineage>
</organism>
<feature type="signal peptide" evidence="1">
    <location>
        <begin position="1"/>
        <end position="20"/>
    </location>
</feature>
<dbReference type="RefSeq" id="WP_138988651.1">
    <property type="nucleotide sequence ID" value="NZ_CP043869.1"/>
</dbReference>
<evidence type="ECO:0000256" key="1">
    <source>
        <dbReference type="SAM" id="SignalP"/>
    </source>
</evidence>
<sequence>MRIFSALLISLFLISNSIYAKDHKQHDTTADILLAAKKIFQKNGKFVPVYNEYITNQSDYEKGFHDGMHYSTTTFLNQGTNHLLQKTLKEVNKESRDYACGFYSALESYYAISSYIINSSPLRESHNE</sequence>
<evidence type="ECO:0000313" key="3">
    <source>
        <dbReference type="Proteomes" id="UP000324760"/>
    </source>
</evidence>
<feature type="chain" id="PRO_5024831729" evidence="1">
    <location>
        <begin position="21"/>
        <end position="128"/>
    </location>
</feature>
<evidence type="ECO:0000313" key="2">
    <source>
        <dbReference type="EMBL" id="QEQ96271.1"/>
    </source>
</evidence>
<keyword evidence="1" id="KW-0732">Signal</keyword>
<dbReference type="EMBL" id="CP043869">
    <property type="protein sequence ID" value="QEQ96271.1"/>
    <property type="molecule type" value="Genomic_DNA"/>
</dbReference>
<dbReference type="Proteomes" id="UP000324760">
    <property type="component" value="Chromosome"/>
</dbReference>
<proteinExistence type="predicted"/>
<accession>A0A5P1RAG7</accession>
<gene>
    <name evidence="2" type="ORF">F0U83_05870</name>
</gene>
<reference evidence="2 3" key="1">
    <citation type="journal article" date="2019" name="Biochem. Eng. J.">
        <title>Metabolic engineering of the marine bacteria Neptunomonas concharum for the production of acetoin and meso-2,3-butanediol from acetate.</title>
        <authorList>
            <person name="Li W."/>
            <person name="Pu N."/>
            <person name="Liu C.-X."/>
            <person name="Yuan Q.-P."/>
            <person name="Li Z.-J."/>
        </authorList>
    </citation>
    <scope>NUCLEOTIDE SEQUENCE [LARGE SCALE GENOMIC DNA]</scope>
    <source>
        <strain evidence="2 3">JCM17730</strain>
    </source>
</reference>
<keyword evidence="3" id="KW-1185">Reference proteome</keyword>
<dbReference type="KEGG" id="ncu:F0U83_05870"/>
<dbReference type="AlphaFoldDB" id="A0A5P1RAG7"/>
<name>A0A5P1RAG7_9GAMM</name>